<reference evidence="1" key="1">
    <citation type="journal article" date="2021" name="Proc. Natl. Acad. Sci. U.S.A.">
        <title>A Catalog of Tens of Thousands of Viruses from Human Metagenomes Reveals Hidden Associations with Chronic Diseases.</title>
        <authorList>
            <person name="Tisza M.J."/>
            <person name="Buck C.B."/>
        </authorList>
    </citation>
    <scope>NUCLEOTIDE SEQUENCE</scope>
    <source>
        <strain evidence="1">CtKgb28</strain>
    </source>
</reference>
<evidence type="ECO:0000313" key="1">
    <source>
        <dbReference type="EMBL" id="DAE27236.1"/>
    </source>
</evidence>
<sequence length="37" mass="4709">MIFPLYYWRSIGDFCFQSFFKNIYWFKMILPTITLNY</sequence>
<organism evidence="1">
    <name type="scientific">virus sp. ctKgb28</name>
    <dbReference type="NCBI Taxonomy" id="2826799"/>
    <lineage>
        <taxon>Viruses</taxon>
    </lineage>
</organism>
<accession>A0A8S5R8C9</accession>
<dbReference type="EMBL" id="BK015832">
    <property type="protein sequence ID" value="DAE27236.1"/>
    <property type="molecule type" value="Genomic_DNA"/>
</dbReference>
<name>A0A8S5R8C9_9VIRU</name>
<protein>
    <submittedName>
        <fullName evidence="1">Uncharacterized protein</fullName>
    </submittedName>
</protein>
<proteinExistence type="predicted"/>